<organism evidence="1 2">
    <name type="scientific">Enterococcus faecalis ATCC 6055</name>
    <dbReference type="NCBI Taxonomy" id="1169311"/>
    <lineage>
        <taxon>Bacteria</taxon>
        <taxon>Bacillati</taxon>
        <taxon>Bacillota</taxon>
        <taxon>Bacilli</taxon>
        <taxon>Lactobacillales</taxon>
        <taxon>Enterococcaceae</taxon>
        <taxon>Enterococcus</taxon>
    </lineage>
</organism>
<evidence type="ECO:0000313" key="2">
    <source>
        <dbReference type="Proteomes" id="UP000013638"/>
    </source>
</evidence>
<dbReference type="Proteomes" id="UP000013638">
    <property type="component" value="Unassembled WGS sequence"/>
</dbReference>
<protein>
    <submittedName>
        <fullName evidence="1">Uncharacterized protein</fullName>
    </submittedName>
</protein>
<sequence>MENNVLFDQEVTEALDFLICMSPEQSKVVDNIIILDSNNESDNDWYYDR</sequence>
<dbReference type="EMBL" id="ASDZ01000012">
    <property type="protein sequence ID" value="EOK14669.1"/>
    <property type="molecule type" value="Genomic_DNA"/>
</dbReference>
<accession>R3L1N9</accession>
<proteinExistence type="predicted"/>
<dbReference type="PATRIC" id="fig|1169311.3.peg.816"/>
<dbReference type="AlphaFoldDB" id="R3L1N9"/>
<dbReference type="HOGENOM" id="CLU_3135335_0_0_9"/>
<evidence type="ECO:0000313" key="1">
    <source>
        <dbReference type="EMBL" id="EOK14669.1"/>
    </source>
</evidence>
<reference evidence="1 2" key="1">
    <citation type="submission" date="2013-02" db="EMBL/GenBank/DDBJ databases">
        <title>The Genome Sequence of Enterococcus faecalis ATCC_6055.</title>
        <authorList>
            <consortium name="The Broad Institute Genome Sequencing Platform"/>
            <consortium name="The Broad Institute Genome Sequencing Center for Infectious Disease"/>
            <person name="Earl A.M."/>
            <person name="Gilmore M.S."/>
            <person name="Lebreton F."/>
            <person name="Walker B."/>
            <person name="Young S.K."/>
            <person name="Zeng Q."/>
            <person name="Gargeya S."/>
            <person name="Fitzgerald M."/>
            <person name="Haas B."/>
            <person name="Abouelleil A."/>
            <person name="Alvarado L."/>
            <person name="Arachchi H.M."/>
            <person name="Berlin A.M."/>
            <person name="Chapman S.B."/>
            <person name="Dewar J."/>
            <person name="Goldberg J."/>
            <person name="Griggs A."/>
            <person name="Gujja S."/>
            <person name="Hansen M."/>
            <person name="Howarth C."/>
            <person name="Imamovic A."/>
            <person name="Larimer J."/>
            <person name="McCowan C."/>
            <person name="Murphy C."/>
            <person name="Neiman D."/>
            <person name="Pearson M."/>
            <person name="Priest M."/>
            <person name="Roberts A."/>
            <person name="Saif S."/>
            <person name="Shea T."/>
            <person name="Sisk P."/>
            <person name="Sykes S."/>
            <person name="Wortman J."/>
            <person name="Nusbaum C."/>
            <person name="Birren B."/>
        </authorList>
    </citation>
    <scope>NUCLEOTIDE SEQUENCE [LARGE SCALE GENOMIC DNA]</scope>
    <source>
        <strain evidence="1 2">ATCC 6055</strain>
    </source>
</reference>
<gene>
    <name evidence="1" type="ORF">WOU_00826</name>
</gene>
<comment type="caution">
    <text evidence="1">The sequence shown here is derived from an EMBL/GenBank/DDBJ whole genome shotgun (WGS) entry which is preliminary data.</text>
</comment>
<dbReference type="RefSeq" id="WP_010828645.1">
    <property type="nucleotide sequence ID" value="NZ_KB944851.1"/>
</dbReference>
<name>R3L1N9_ENTFL</name>